<evidence type="ECO:0000313" key="1">
    <source>
        <dbReference type="EMBL" id="QOI69338.1"/>
    </source>
</evidence>
<keyword evidence="2" id="KW-1185">Reference proteome</keyword>
<sequence>MNFVTKDYMLTAEIADKLNISMTNISKWYVKFPESVTNKHLVRIGNCVFVHRDFPNLTKNMKIIFNEPRIDWSNKLPLNYMIKNFKINVAYCEKYNIGHKTSYIFKTHRNRVIQKDFFAFDPSILKLLKATELESRKVASLNSIQVSKNYFICF</sequence>
<gene>
    <name evidence="1" type="ORF">F379_052</name>
</gene>
<dbReference type="Proteomes" id="UP000593835">
    <property type="component" value="Segment"/>
</dbReference>
<protein>
    <submittedName>
        <fullName evidence="1">Uncharacterized protein</fullName>
    </submittedName>
</protein>
<accession>A0A7L8ZJC5</accession>
<organism evidence="1 2">
    <name type="scientific">Campylobacter phage F379</name>
    <dbReference type="NCBI Taxonomy" id="2776767"/>
    <lineage>
        <taxon>Viruses</taxon>
        <taxon>Duplodnaviria</taxon>
        <taxon>Heunggongvirae</taxon>
        <taxon>Uroviricota</taxon>
        <taxon>Caudoviricetes</taxon>
        <taxon>Connertonviridae</taxon>
        <taxon>Firehammervirus</taxon>
        <taxon>Firehammervirus F379</taxon>
    </lineage>
</organism>
<reference evidence="1 2" key="1">
    <citation type="submission" date="2020-08" db="EMBL/GenBank/DDBJ databases">
        <authorList>
            <person name="Sorensen M.C.H."/>
        </authorList>
    </citation>
    <scope>NUCLEOTIDE SEQUENCE [LARGE SCALE GENOMIC DNA]</scope>
</reference>
<proteinExistence type="predicted"/>
<name>A0A7L8ZJC5_9CAUD</name>
<dbReference type="EMBL" id="MT932329">
    <property type="protein sequence ID" value="QOI69338.1"/>
    <property type="molecule type" value="Genomic_DNA"/>
</dbReference>
<evidence type="ECO:0000313" key="2">
    <source>
        <dbReference type="Proteomes" id="UP000593835"/>
    </source>
</evidence>